<dbReference type="InParanoid" id="A0A482XGP8"/>
<evidence type="ECO:0000256" key="2">
    <source>
        <dbReference type="PROSITE-ProRule" id="PRU00076"/>
    </source>
</evidence>
<reference evidence="6 7" key="1">
    <citation type="journal article" date="2017" name="Gigascience">
        <title>Genome sequence of the small brown planthopper, Laodelphax striatellus.</title>
        <authorList>
            <person name="Zhu J."/>
            <person name="Jiang F."/>
            <person name="Wang X."/>
            <person name="Yang P."/>
            <person name="Bao Y."/>
            <person name="Zhao W."/>
            <person name="Wang W."/>
            <person name="Lu H."/>
            <person name="Wang Q."/>
            <person name="Cui N."/>
            <person name="Li J."/>
            <person name="Chen X."/>
            <person name="Luo L."/>
            <person name="Yu J."/>
            <person name="Kang L."/>
            <person name="Cui F."/>
        </authorList>
    </citation>
    <scope>NUCLEOTIDE SEQUENCE [LARGE SCALE GENOMIC DNA]</scope>
    <source>
        <strain evidence="6">Lst14</strain>
    </source>
</reference>
<dbReference type="Pfam" id="PF02210">
    <property type="entry name" value="Laminin_G_2"/>
    <property type="match status" value="1"/>
</dbReference>
<name>A0A482XGP8_LAOST</name>
<evidence type="ECO:0000259" key="5">
    <source>
        <dbReference type="PROSITE" id="PS50026"/>
    </source>
</evidence>
<dbReference type="SMART" id="SM00179">
    <property type="entry name" value="EGF_CA"/>
    <property type="match status" value="2"/>
</dbReference>
<dbReference type="SMART" id="SM00181">
    <property type="entry name" value="EGF"/>
    <property type="match status" value="4"/>
</dbReference>
<feature type="domain" description="EGF-like" evidence="5">
    <location>
        <begin position="446"/>
        <end position="484"/>
    </location>
</feature>
<dbReference type="PANTHER" id="PTHR15036:SF85">
    <property type="entry name" value="SP2353, ISOFORM A"/>
    <property type="match status" value="1"/>
</dbReference>
<protein>
    <recommendedName>
        <fullName evidence="8">Pikachurin</fullName>
    </recommendedName>
</protein>
<dbReference type="Pfam" id="PF00008">
    <property type="entry name" value="EGF"/>
    <property type="match status" value="1"/>
</dbReference>
<comment type="caution">
    <text evidence="6">The sequence shown here is derived from an EMBL/GenBank/DDBJ whole genome shotgun (WGS) entry which is preliminary data.</text>
</comment>
<dbReference type="PROSITE" id="PS50026">
    <property type="entry name" value="EGF_3"/>
    <property type="match status" value="1"/>
</dbReference>
<dbReference type="InterPro" id="IPR013320">
    <property type="entry name" value="ConA-like_dom_sf"/>
</dbReference>
<dbReference type="SMART" id="SM00282">
    <property type="entry name" value="LamG"/>
    <property type="match status" value="3"/>
</dbReference>
<dbReference type="GO" id="GO:0005509">
    <property type="term" value="F:calcium ion binding"/>
    <property type="evidence" value="ECO:0007669"/>
    <property type="project" value="InterPro"/>
</dbReference>
<dbReference type="OrthoDB" id="10014052at2759"/>
<dbReference type="InterPro" id="IPR050372">
    <property type="entry name" value="Neurexin-related_CASP"/>
</dbReference>
<feature type="disulfide bond" evidence="2">
    <location>
        <begin position="474"/>
        <end position="483"/>
    </location>
</feature>
<keyword evidence="7" id="KW-1185">Reference proteome</keyword>
<dbReference type="Gene3D" id="2.60.120.200">
    <property type="match status" value="3"/>
</dbReference>
<keyword evidence="1 2" id="KW-1015">Disulfide bond</keyword>
<evidence type="ECO:0000259" key="4">
    <source>
        <dbReference type="PROSITE" id="PS50025"/>
    </source>
</evidence>
<dbReference type="SMR" id="A0A482XGP8"/>
<comment type="caution">
    <text evidence="2">Lacks conserved residue(s) required for the propagation of feature annotation.</text>
</comment>
<dbReference type="GO" id="GO:0030154">
    <property type="term" value="P:cell differentiation"/>
    <property type="evidence" value="ECO:0007669"/>
    <property type="project" value="UniProtKB-ARBA"/>
</dbReference>
<dbReference type="CDD" id="cd00054">
    <property type="entry name" value="EGF_CA"/>
    <property type="match status" value="1"/>
</dbReference>
<evidence type="ECO:0000256" key="3">
    <source>
        <dbReference type="SAM" id="MobiDB-lite"/>
    </source>
</evidence>
<dbReference type="InterPro" id="IPR009030">
    <property type="entry name" value="Growth_fac_rcpt_cys_sf"/>
</dbReference>
<dbReference type="EMBL" id="QKKF02010319">
    <property type="protein sequence ID" value="RZF44720.1"/>
    <property type="molecule type" value="Genomic_DNA"/>
</dbReference>
<dbReference type="PROSITE" id="PS50025">
    <property type="entry name" value="LAM_G_DOMAIN"/>
    <property type="match status" value="3"/>
</dbReference>
<dbReference type="AlphaFoldDB" id="A0A482XGP8"/>
<evidence type="ECO:0008006" key="8">
    <source>
        <dbReference type="Google" id="ProtNLM"/>
    </source>
</evidence>
<dbReference type="CDD" id="cd00110">
    <property type="entry name" value="LamG"/>
    <property type="match status" value="3"/>
</dbReference>
<feature type="region of interest" description="Disordered" evidence="3">
    <location>
        <begin position="200"/>
        <end position="223"/>
    </location>
</feature>
<evidence type="ECO:0000256" key="1">
    <source>
        <dbReference type="ARBA" id="ARBA00023157"/>
    </source>
</evidence>
<dbReference type="InterPro" id="IPR000742">
    <property type="entry name" value="EGF"/>
</dbReference>
<dbReference type="Gene3D" id="2.10.25.10">
    <property type="entry name" value="Laminin"/>
    <property type="match status" value="2"/>
</dbReference>
<accession>A0A482XGP8</accession>
<dbReference type="PROSITE" id="PS00022">
    <property type="entry name" value="EGF_1"/>
    <property type="match status" value="2"/>
</dbReference>
<organism evidence="6 7">
    <name type="scientific">Laodelphax striatellus</name>
    <name type="common">Small brown planthopper</name>
    <name type="synonym">Delphax striatella</name>
    <dbReference type="NCBI Taxonomy" id="195883"/>
    <lineage>
        <taxon>Eukaryota</taxon>
        <taxon>Metazoa</taxon>
        <taxon>Ecdysozoa</taxon>
        <taxon>Arthropoda</taxon>
        <taxon>Hexapoda</taxon>
        <taxon>Insecta</taxon>
        <taxon>Pterygota</taxon>
        <taxon>Neoptera</taxon>
        <taxon>Paraneoptera</taxon>
        <taxon>Hemiptera</taxon>
        <taxon>Auchenorrhyncha</taxon>
        <taxon>Fulgoroidea</taxon>
        <taxon>Delphacidae</taxon>
        <taxon>Criomorphinae</taxon>
        <taxon>Laodelphax</taxon>
    </lineage>
</organism>
<dbReference type="Proteomes" id="UP000291343">
    <property type="component" value="Unassembled WGS sequence"/>
</dbReference>
<dbReference type="FunCoup" id="A0A482XGP8">
    <property type="interactions" value="34"/>
</dbReference>
<dbReference type="GO" id="GO:0009653">
    <property type="term" value="P:anatomical structure morphogenesis"/>
    <property type="evidence" value="ECO:0007669"/>
    <property type="project" value="UniProtKB-ARBA"/>
</dbReference>
<dbReference type="STRING" id="195883.A0A482XGP8"/>
<dbReference type="InterPro" id="IPR001881">
    <property type="entry name" value="EGF-like_Ca-bd_dom"/>
</dbReference>
<dbReference type="PANTHER" id="PTHR15036">
    <property type="entry name" value="PIKACHURIN-LIKE PROTEIN"/>
    <property type="match status" value="1"/>
</dbReference>
<proteinExistence type="predicted"/>
<feature type="domain" description="Laminin G" evidence="4">
    <location>
        <begin position="267"/>
        <end position="445"/>
    </location>
</feature>
<dbReference type="GO" id="GO:0016020">
    <property type="term" value="C:membrane"/>
    <property type="evidence" value="ECO:0007669"/>
    <property type="project" value="UniProtKB-SubCell"/>
</dbReference>
<dbReference type="PROSITE" id="PS01186">
    <property type="entry name" value="EGF_2"/>
    <property type="match status" value="1"/>
</dbReference>
<feature type="domain" description="Laminin G" evidence="4">
    <location>
        <begin position="489"/>
        <end position="668"/>
    </location>
</feature>
<gene>
    <name evidence="6" type="ORF">LSTR_LSTR000672</name>
</gene>
<dbReference type="InterPro" id="IPR001791">
    <property type="entry name" value="Laminin_G"/>
</dbReference>
<dbReference type="SUPFAM" id="SSF49899">
    <property type="entry name" value="Concanavalin A-like lectins/glucanases"/>
    <property type="match status" value="3"/>
</dbReference>
<dbReference type="GO" id="GO:0048513">
    <property type="term" value="P:animal organ development"/>
    <property type="evidence" value="ECO:0007669"/>
    <property type="project" value="UniProtKB-ARBA"/>
</dbReference>
<feature type="disulfide bond" evidence="2">
    <location>
        <begin position="455"/>
        <end position="472"/>
    </location>
</feature>
<dbReference type="SUPFAM" id="SSF57184">
    <property type="entry name" value="Growth factor receptor domain"/>
    <property type="match status" value="1"/>
</dbReference>
<dbReference type="Pfam" id="PF00054">
    <property type="entry name" value="Laminin_G_1"/>
    <property type="match status" value="2"/>
</dbReference>
<keyword evidence="2" id="KW-0245">EGF-like domain</keyword>
<evidence type="ECO:0000313" key="7">
    <source>
        <dbReference type="Proteomes" id="UP000291343"/>
    </source>
</evidence>
<evidence type="ECO:0000313" key="6">
    <source>
        <dbReference type="EMBL" id="RZF44720.1"/>
    </source>
</evidence>
<feature type="domain" description="Laminin G" evidence="4">
    <location>
        <begin position="706"/>
        <end position="881"/>
    </location>
</feature>
<sequence>MYCDCVALSAESLLAGLEIKCAETAAVLLENRNYSPARLSVELTLLAAKRSLQPLSILRLAVSLSATDGAVHVGGCLYSPSPTPPTPSPPKYLSGTQVKSGPITSHYNKSVISIRWSSRRSGSRNLSHGKCGHDSPCEQLCYELHDGMFECDCKEGHILHHNGYSCLELNTTMEPMLREELAEEEDILYQKDASFSAELDPGPAAAASTTLGSSDVAVETTPPPTPGTAALPLCPADCANAGGVCSNGRCLCPLGRAGPLCQQEMQVKTPLFSGQGWLAFAALRAAYKHVQLELEFRPQAWDGVLFLTGERDDLAGDFMAIIIYQGFVEFRFDCGSGVGMVRSEQTVRLNQWNKLTLYRHRWDAWIQLNGGKHVQGRSKGLFSRITFREPVFIGGRGNTSGLADKLPVERGMRGCVRHLQINDHVYSFALAPRGDALAGFDIDECTTDECSRVPCQHGGKCLAAGVGETPVCLCPLGFAGDLCETRLDLQVPAFNGSSYLRYPGLGGSALSWLDLVMVLKPTSQDGVILYNGHRTDGVGDFIAVYMSEGHLEFTFDLGTGAATIRSSEPVTLGEWHELRLSRTGRLAVLQVDRHPPNQIIAPGAFSQLSLPLNLYIGGVPNFDMVSPKVRVRTSFVGCIQKVVINNQPLKILAEALAGVNVDNCAHPCVARPCGEHAQCVAYYDGYKCQCQRQCTVPHPNYPSQPPTVAALAGSTFLHYTDPDILHRITSNRVSINMRFRTNSSSGLLLWSGGALPNSDFLALGIRDGLLHLRFNLGSGEALVLANATRVSDGHWHRLKAVRNGQEGWLTVDNGKTFVNRSPGKLKQLNINTGLYIGGMEDLELATNHKYHRGIRGCISDLILDSDHHVQLSWSPEASDRCGG</sequence>